<feature type="domain" description="Tyrosine-protein kinase G-rich" evidence="9">
    <location>
        <begin position="388"/>
        <end position="468"/>
    </location>
</feature>
<dbReference type="AlphaFoldDB" id="A0A4Q1UJ47"/>
<dbReference type="EMBL" id="MZXX01000047">
    <property type="protein sequence ID" value="RXT33837.1"/>
    <property type="molecule type" value="Genomic_DNA"/>
</dbReference>
<dbReference type="Gene3D" id="3.40.50.300">
    <property type="entry name" value="P-loop containing nucleotide triphosphate hydrolases"/>
    <property type="match status" value="1"/>
</dbReference>
<dbReference type="InterPro" id="IPR050445">
    <property type="entry name" value="Bact_polysacc_biosynth/exp"/>
</dbReference>
<dbReference type="PANTHER" id="PTHR32309:SF13">
    <property type="entry name" value="FERRIC ENTEROBACTIN TRANSPORT PROTEIN FEPE"/>
    <property type="match status" value="1"/>
</dbReference>
<proteinExistence type="predicted"/>
<name>A0A4Q1UJ47_9HYPH</name>
<evidence type="ECO:0000313" key="11">
    <source>
        <dbReference type="Proteomes" id="UP000290444"/>
    </source>
</evidence>
<evidence type="ECO:0000256" key="3">
    <source>
        <dbReference type="ARBA" id="ARBA00022692"/>
    </source>
</evidence>
<feature type="coiled-coil region" evidence="6">
    <location>
        <begin position="364"/>
        <end position="415"/>
    </location>
</feature>
<evidence type="ECO:0000256" key="2">
    <source>
        <dbReference type="ARBA" id="ARBA00022475"/>
    </source>
</evidence>
<dbReference type="GO" id="GO:0005886">
    <property type="term" value="C:plasma membrane"/>
    <property type="evidence" value="ECO:0007669"/>
    <property type="project" value="UniProtKB-SubCell"/>
</dbReference>
<gene>
    <name evidence="10" type="ORF">B5V01_32685</name>
</gene>
<evidence type="ECO:0000259" key="9">
    <source>
        <dbReference type="Pfam" id="PF13807"/>
    </source>
</evidence>
<keyword evidence="3 7" id="KW-0812">Transmembrane</keyword>
<dbReference type="InterPro" id="IPR003856">
    <property type="entry name" value="LPS_length_determ_N"/>
</dbReference>
<feature type="coiled-coil region" evidence="6">
    <location>
        <begin position="221"/>
        <end position="291"/>
    </location>
</feature>
<evidence type="ECO:0000256" key="1">
    <source>
        <dbReference type="ARBA" id="ARBA00004651"/>
    </source>
</evidence>
<accession>A0A4Q1UJ47</accession>
<keyword evidence="5 7" id="KW-0472">Membrane</keyword>
<keyword evidence="6" id="KW-0175">Coiled coil</keyword>
<comment type="caution">
    <text evidence="10">The sequence shown here is derived from an EMBL/GenBank/DDBJ whole genome shotgun (WGS) entry which is preliminary data.</text>
</comment>
<evidence type="ECO:0000259" key="8">
    <source>
        <dbReference type="Pfam" id="PF02706"/>
    </source>
</evidence>
<reference evidence="10 11" key="1">
    <citation type="submission" date="2017-03" db="EMBL/GenBank/DDBJ databases">
        <authorList>
            <person name="Safronova V.I."/>
            <person name="Sazanova A.L."/>
            <person name="Chirak E.R."/>
        </authorList>
    </citation>
    <scope>NUCLEOTIDE SEQUENCE [LARGE SCALE GENOMIC DNA]</scope>
    <source>
        <strain evidence="10 11">Opo-242</strain>
    </source>
</reference>
<dbReference type="Pfam" id="PF13807">
    <property type="entry name" value="GNVR"/>
    <property type="match status" value="1"/>
</dbReference>
<evidence type="ECO:0000256" key="7">
    <source>
        <dbReference type="SAM" id="Phobius"/>
    </source>
</evidence>
<evidence type="ECO:0000256" key="6">
    <source>
        <dbReference type="SAM" id="Coils"/>
    </source>
</evidence>
<sequence>MQSSLLSLPQQPAPEAMQYAAPEPVPTASYASSTVELGDLKRILVRRRFLILLTAALLTLGALAYGLLTPALYSSVAEILIDPQDLQVVTNDVNPSRVPPDGGITMVESQVSVVQSTGVLLRAIEATNLTEDPEFNGQGGLLGRLLGGVLGSGSAETDRTGKTLDALRRRLAVKRADKVLVLDVIVTAKSADKAAKLANAIAQAYLADQASARAKMATDASDSITARLEEQRKRVQQAENAVEAYKSAHNMVMAAGNLVSDQELTEINTQLSAAQSRTAALKAQVDQLRRSGGAPDATSEAMRSSVISSLRAQEATLVDQVSQLGTELGPRHPSMIAAQQQLRDTRALIARELGRIGAAAETDYERALANQQALEAKVAGMKSKSLDTDQASVRLRELQRDLEAVRSVYATYLQRAQETREQINVDSTNARIISNAMPALNKSWPPLPLLVLGALFGGLGLGTALALIMEYSSPTVLSSAQMQSAIDAPVFGVLPAKAGSGRRWWPFGGGAAAAGQKTDAVAGLALRRLFASSRRPPNWPLVPSILLTSPPEDAAHRGRVARLLANAAAARGSRVLFIDTNNASGGKKEPQPGLLDVLRGEYAFEAVSQHTAGSNVAVLGRGRQKAVFSEAQGVYFTQHMLAQAGRNFDLVVVDGGALADNLNASPLVAMVDEIVMVATLNSTPMRDVTAASQAISVMGRLPTGALLVDEAA</sequence>
<comment type="subcellular location">
    <subcellularLocation>
        <location evidence="1">Cell membrane</location>
        <topology evidence="1">Multi-pass membrane protein</topology>
    </subcellularLocation>
</comment>
<evidence type="ECO:0000313" key="10">
    <source>
        <dbReference type="EMBL" id="RXT33837.1"/>
    </source>
</evidence>
<keyword evidence="4 7" id="KW-1133">Transmembrane helix</keyword>
<dbReference type="Pfam" id="PF02706">
    <property type="entry name" value="Wzz"/>
    <property type="match status" value="1"/>
</dbReference>
<evidence type="ECO:0000256" key="4">
    <source>
        <dbReference type="ARBA" id="ARBA00022989"/>
    </source>
</evidence>
<feature type="transmembrane region" description="Helical" evidence="7">
    <location>
        <begin position="49"/>
        <end position="68"/>
    </location>
</feature>
<feature type="domain" description="Polysaccharide chain length determinant N-terminal" evidence="8">
    <location>
        <begin position="34"/>
        <end position="125"/>
    </location>
</feature>
<dbReference type="InterPro" id="IPR027417">
    <property type="entry name" value="P-loop_NTPase"/>
</dbReference>
<organism evidence="10 11">
    <name type="scientific">Mesorhizobium erdmanii</name>
    <dbReference type="NCBI Taxonomy" id="1777866"/>
    <lineage>
        <taxon>Bacteria</taxon>
        <taxon>Pseudomonadati</taxon>
        <taxon>Pseudomonadota</taxon>
        <taxon>Alphaproteobacteria</taxon>
        <taxon>Hyphomicrobiales</taxon>
        <taxon>Phyllobacteriaceae</taxon>
        <taxon>Mesorhizobium</taxon>
    </lineage>
</organism>
<dbReference type="PANTHER" id="PTHR32309">
    <property type="entry name" value="TYROSINE-PROTEIN KINASE"/>
    <property type="match status" value="1"/>
</dbReference>
<dbReference type="GO" id="GO:0004713">
    <property type="term" value="F:protein tyrosine kinase activity"/>
    <property type="evidence" value="ECO:0007669"/>
    <property type="project" value="TreeGrafter"/>
</dbReference>
<dbReference type="InterPro" id="IPR032807">
    <property type="entry name" value="GNVR"/>
</dbReference>
<evidence type="ECO:0000256" key="5">
    <source>
        <dbReference type="ARBA" id="ARBA00023136"/>
    </source>
</evidence>
<keyword evidence="2" id="KW-1003">Cell membrane</keyword>
<protein>
    <submittedName>
        <fullName evidence="10">Lipopolysaccharide biosynthesis protein</fullName>
    </submittedName>
</protein>
<dbReference type="Proteomes" id="UP000290444">
    <property type="component" value="Unassembled WGS sequence"/>
</dbReference>
<dbReference type="SUPFAM" id="SSF52540">
    <property type="entry name" value="P-loop containing nucleoside triphosphate hydrolases"/>
    <property type="match status" value="1"/>
</dbReference>